<keyword evidence="2" id="KW-1185">Reference proteome</keyword>
<evidence type="ECO:0000313" key="2">
    <source>
        <dbReference type="Proteomes" id="UP000807469"/>
    </source>
</evidence>
<proteinExistence type="predicted"/>
<feature type="non-terminal residue" evidence="1">
    <location>
        <position position="1"/>
    </location>
</feature>
<dbReference type="Proteomes" id="UP000807469">
    <property type="component" value="Unassembled WGS sequence"/>
</dbReference>
<name>A0A9P6D245_9AGAR</name>
<sequence>VPGGARTENLHFAVVEDSPVDVLLDVSWLMERGINVGEYVSNYFWLSLSFSQHLRSTQPLAFSYQI</sequence>
<reference evidence="1" key="1">
    <citation type="submission" date="2020-11" db="EMBL/GenBank/DDBJ databases">
        <authorList>
            <consortium name="DOE Joint Genome Institute"/>
            <person name="Ahrendt S."/>
            <person name="Riley R."/>
            <person name="Andreopoulos W."/>
            <person name="Labutti K."/>
            <person name="Pangilinan J."/>
            <person name="Ruiz-Duenas F.J."/>
            <person name="Barrasa J.M."/>
            <person name="Sanchez-Garcia M."/>
            <person name="Camarero S."/>
            <person name="Miyauchi S."/>
            <person name="Serrano A."/>
            <person name="Linde D."/>
            <person name="Babiker R."/>
            <person name="Drula E."/>
            <person name="Ayuso-Fernandez I."/>
            <person name="Pacheco R."/>
            <person name="Padilla G."/>
            <person name="Ferreira P."/>
            <person name="Barriuso J."/>
            <person name="Kellner H."/>
            <person name="Castanera R."/>
            <person name="Alfaro M."/>
            <person name="Ramirez L."/>
            <person name="Pisabarro A.G."/>
            <person name="Kuo A."/>
            <person name="Tritt A."/>
            <person name="Lipzen A."/>
            <person name="He G."/>
            <person name="Yan M."/>
            <person name="Ng V."/>
            <person name="Cullen D."/>
            <person name="Martin F."/>
            <person name="Rosso M.-N."/>
            <person name="Henrissat B."/>
            <person name="Hibbett D."/>
            <person name="Martinez A.T."/>
            <person name="Grigoriev I.V."/>
        </authorList>
    </citation>
    <scope>NUCLEOTIDE SEQUENCE</scope>
    <source>
        <strain evidence="1">CIRM-BRFM 674</strain>
    </source>
</reference>
<organism evidence="1 2">
    <name type="scientific">Pholiota conissans</name>
    <dbReference type="NCBI Taxonomy" id="109636"/>
    <lineage>
        <taxon>Eukaryota</taxon>
        <taxon>Fungi</taxon>
        <taxon>Dikarya</taxon>
        <taxon>Basidiomycota</taxon>
        <taxon>Agaricomycotina</taxon>
        <taxon>Agaricomycetes</taxon>
        <taxon>Agaricomycetidae</taxon>
        <taxon>Agaricales</taxon>
        <taxon>Agaricineae</taxon>
        <taxon>Strophariaceae</taxon>
        <taxon>Pholiota</taxon>
    </lineage>
</organism>
<dbReference type="EMBL" id="MU155184">
    <property type="protein sequence ID" value="KAF9481059.1"/>
    <property type="molecule type" value="Genomic_DNA"/>
</dbReference>
<comment type="caution">
    <text evidence="1">The sequence shown here is derived from an EMBL/GenBank/DDBJ whole genome shotgun (WGS) entry which is preliminary data.</text>
</comment>
<accession>A0A9P6D245</accession>
<evidence type="ECO:0000313" key="1">
    <source>
        <dbReference type="EMBL" id="KAF9481059.1"/>
    </source>
</evidence>
<protein>
    <submittedName>
        <fullName evidence="1">Uncharacterized protein</fullName>
    </submittedName>
</protein>
<gene>
    <name evidence="1" type="ORF">BDN70DRAFT_876796</name>
</gene>
<dbReference type="AlphaFoldDB" id="A0A9P6D245"/>